<evidence type="ECO:0000259" key="11">
    <source>
        <dbReference type="Pfam" id="PF12693"/>
    </source>
</evidence>
<keyword evidence="13" id="KW-1185">Reference proteome</keyword>
<dbReference type="InterPro" id="IPR025691">
    <property type="entry name" value="GspL_pp_dom"/>
</dbReference>
<evidence type="ECO:0000256" key="9">
    <source>
        <dbReference type="ARBA" id="ARBA00023136"/>
    </source>
</evidence>
<dbReference type="EMBL" id="FKIF01000008">
    <property type="protein sequence ID" value="SAI72987.1"/>
    <property type="molecule type" value="Genomic_DNA"/>
</dbReference>
<proteinExistence type="inferred from homology"/>
<dbReference type="Gene3D" id="3.30.420.380">
    <property type="match status" value="1"/>
</dbReference>
<dbReference type="STRING" id="288768.SAMEA3906486_04393"/>
<dbReference type="GO" id="GO:0005886">
    <property type="term" value="C:plasma membrane"/>
    <property type="evidence" value="ECO:0007669"/>
    <property type="project" value="UniProtKB-SubCell"/>
</dbReference>
<evidence type="ECO:0000256" key="10">
    <source>
        <dbReference type="SAM" id="MobiDB-lite"/>
    </source>
</evidence>
<sequence>MKGLPALRLVLPPLRDVQPDSVLEFAAYSRAAPPIERGQQTLAELGRRWPGAKVDAILHSADLTLAQIRLPPLSAQDRRVAVTAAIEPFMLGDPSTTLIGYGPRAADGGVSVGWVDRDDARAASHCLRECGLMLRTLWPTPFFLPAPHGGWVAWCRDDYVAVRSAQDQGFVLPIAADAAKARLLAQSAQEGLAQMVWIGEVPAWWSAQGLIAATAVPLEACWQVQSPPWSIGVQTLGVQDGTGASSWLRTTAWAAAAALIWIGGLNIYAARLDHAGRTLKSDIAQRVKTAFPNVRTVVEPLRQARQQRDAQQVAAAQAEEAELAFLLEGAREHMAFAAGQVQRLDYRDGALDVVLMRGTSGAPAVTPVSAASSPAPGTGSSGRRRASDQPAKAGEPAQPAWIAAAEQAGLEVEPIERGWRLRRAAPAPQAAVRSAEGTTGRPAQSAAAVTVARRSP</sequence>
<evidence type="ECO:0000256" key="1">
    <source>
        <dbReference type="ARBA" id="ARBA00004533"/>
    </source>
</evidence>
<evidence type="ECO:0000256" key="7">
    <source>
        <dbReference type="ARBA" id="ARBA00022927"/>
    </source>
</evidence>
<evidence type="ECO:0000256" key="4">
    <source>
        <dbReference type="ARBA" id="ARBA00022475"/>
    </source>
</evidence>
<feature type="domain" description="GspL periplasmic" evidence="11">
    <location>
        <begin position="245"/>
        <end position="353"/>
    </location>
</feature>
<evidence type="ECO:0000313" key="12">
    <source>
        <dbReference type="EMBL" id="SAI72987.1"/>
    </source>
</evidence>
<feature type="region of interest" description="Disordered" evidence="10">
    <location>
        <begin position="424"/>
        <end position="456"/>
    </location>
</feature>
<keyword evidence="3" id="KW-0813">Transport</keyword>
<dbReference type="NCBIfam" id="TIGR01709">
    <property type="entry name" value="typeII_sec_gspL"/>
    <property type="match status" value="1"/>
</dbReference>
<dbReference type="InterPro" id="IPR043129">
    <property type="entry name" value="ATPase_NBD"/>
</dbReference>
<dbReference type="SUPFAM" id="SSF53067">
    <property type="entry name" value="Actin-like ATPase domain"/>
    <property type="match status" value="1"/>
</dbReference>
<keyword evidence="8" id="KW-1133">Transmembrane helix</keyword>
<comment type="subcellular location">
    <subcellularLocation>
        <location evidence="1">Cell inner membrane</location>
    </subcellularLocation>
</comment>
<evidence type="ECO:0000256" key="3">
    <source>
        <dbReference type="ARBA" id="ARBA00022448"/>
    </source>
</evidence>
<dbReference type="OrthoDB" id="7022366at2"/>
<dbReference type="GO" id="GO:0015627">
    <property type="term" value="C:type II protein secretion system complex"/>
    <property type="evidence" value="ECO:0007669"/>
    <property type="project" value="InterPro"/>
</dbReference>
<dbReference type="GO" id="GO:0015628">
    <property type="term" value="P:protein secretion by the type II secretion system"/>
    <property type="evidence" value="ECO:0007669"/>
    <property type="project" value="InterPro"/>
</dbReference>
<dbReference type="Proteomes" id="UP000076848">
    <property type="component" value="Unassembled WGS sequence"/>
</dbReference>
<evidence type="ECO:0000256" key="2">
    <source>
        <dbReference type="ARBA" id="ARBA00005318"/>
    </source>
</evidence>
<keyword evidence="5" id="KW-0997">Cell inner membrane</keyword>
<feature type="compositionally biased region" description="Low complexity" evidence="10">
    <location>
        <begin position="424"/>
        <end position="435"/>
    </location>
</feature>
<evidence type="ECO:0000256" key="8">
    <source>
        <dbReference type="ARBA" id="ARBA00022989"/>
    </source>
</evidence>
<accession>A0A157SRE8</accession>
<dbReference type="AlphaFoldDB" id="A0A157SRE8"/>
<evidence type="ECO:0000256" key="5">
    <source>
        <dbReference type="ARBA" id="ARBA00022519"/>
    </source>
</evidence>
<dbReference type="Pfam" id="PF12693">
    <property type="entry name" value="GspL_C"/>
    <property type="match status" value="1"/>
</dbReference>
<reference evidence="12 13" key="1">
    <citation type="submission" date="2016-04" db="EMBL/GenBank/DDBJ databases">
        <authorList>
            <consortium name="Pathogen Informatics"/>
        </authorList>
    </citation>
    <scope>NUCLEOTIDE SEQUENCE [LARGE SCALE GENOMIC DNA]</scope>
    <source>
        <strain evidence="12 13">H050680373</strain>
    </source>
</reference>
<protein>
    <submittedName>
        <fullName evidence="12">General secretion pathway protein L</fullName>
    </submittedName>
</protein>
<gene>
    <name evidence="12" type="primary">gspL_3</name>
    <name evidence="12" type="ORF">SAMEA3906486_04393</name>
</gene>
<name>A0A157SRE8_9BORD</name>
<keyword evidence="6" id="KW-0812">Transmembrane</keyword>
<feature type="region of interest" description="Disordered" evidence="10">
    <location>
        <begin position="362"/>
        <end position="401"/>
    </location>
</feature>
<keyword evidence="9" id="KW-0472">Membrane</keyword>
<evidence type="ECO:0000313" key="13">
    <source>
        <dbReference type="Proteomes" id="UP000076848"/>
    </source>
</evidence>
<keyword evidence="4" id="KW-1003">Cell membrane</keyword>
<organism evidence="12 13">
    <name type="scientific">Bordetella ansorpii</name>
    <dbReference type="NCBI Taxonomy" id="288768"/>
    <lineage>
        <taxon>Bacteria</taxon>
        <taxon>Pseudomonadati</taxon>
        <taxon>Pseudomonadota</taxon>
        <taxon>Betaproteobacteria</taxon>
        <taxon>Burkholderiales</taxon>
        <taxon>Alcaligenaceae</taxon>
        <taxon>Bordetella</taxon>
    </lineage>
</organism>
<dbReference type="RefSeq" id="WP_082853222.1">
    <property type="nucleotide sequence ID" value="NZ_FKIF01000008.1"/>
</dbReference>
<dbReference type="InterPro" id="IPR007812">
    <property type="entry name" value="T2SS_protein-GspL"/>
</dbReference>
<feature type="compositionally biased region" description="Low complexity" evidence="10">
    <location>
        <begin position="362"/>
        <end position="378"/>
    </location>
</feature>
<evidence type="ECO:0000256" key="6">
    <source>
        <dbReference type="ARBA" id="ARBA00022692"/>
    </source>
</evidence>
<comment type="similarity">
    <text evidence="2">Belongs to the GSP L family.</text>
</comment>
<keyword evidence="7" id="KW-0653">Protein transport</keyword>
<dbReference type="GO" id="GO:0009276">
    <property type="term" value="C:Gram-negative-bacterium-type cell wall"/>
    <property type="evidence" value="ECO:0007669"/>
    <property type="project" value="InterPro"/>
</dbReference>